<gene>
    <name evidence="2" type="ORF">FIBSPDRAFT_851236</name>
</gene>
<organism evidence="2 3">
    <name type="scientific">Athelia psychrophila</name>
    <dbReference type="NCBI Taxonomy" id="1759441"/>
    <lineage>
        <taxon>Eukaryota</taxon>
        <taxon>Fungi</taxon>
        <taxon>Dikarya</taxon>
        <taxon>Basidiomycota</taxon>
        <taxon>Agaricomycotina</taxon>
        <taxon>Agaricomycetes</taxon>
        <taxon>Agaricomycetidae</taxon>
        <taxon>Atheliales</taxon>
        <taxon>Atheliaceae</taxon>
        <taxon>Athelia</taxon>
    </lineage>
</organism>
<dbReference type="EMBL" id="KV417497">
    <property type="protein sequence ID" value="KZP29641.1"/>
    <property type="molecule type" value="Genomic_DNA"/>
</dbReference>
<dbReference type="Proteomes" id="UP000076532">
    <property type="component" value="Unassembled WGS sequence"/>
</dbReference>
<feature type="compositionally biased region" description="Basic residues" evidence="1">
    <location>
        <begin position="34"/>
        <end position="45"/>
    </location>
</feature>
<sequence length="133" mass="14907">MEVASFTANFSLLSDAPSQNEDTNEEPAVIAKTPQHHLGKAKSTRMKPGSAVRLDKNTGKSSHRQTFAALEADSSDEISEEDDRLELPPSKRRIEQQSKRLRGHVRGRQRNLKARHQSRLSIPTLKAKARKRG</sequence>
<feature type="compositionally biased region" description="Basic residues" evidence="1">
    <location>
        <begin position="99"/>
        <end position="118"/>
    </location>
</feature>
<keyword evidence="3" id="KW-1185">Reference proteome</keyword>
<evidence type="ECO:0000256" key="1">
    <source>
        <dbReference type="SAM" id="MobiDB-lite"/>
    </source>
</evidence>
<feature type="compositionally biased region" description="Acidic residues" evidence="1">
    <location>
        <begin position="73"/>
        <end position="84"/>
    </location>
</feature>
<evidence type="ECO:0000313" key="3">
    <source>
        <dbReference type="Proteomes" id="UP000076532"/>
    </source>
</evidence>
<reference evidence="2 3" key="1">
    <citation type="journal article" date="2016" name="Mol. Biol. Evol.">
        <title>Comparative Genomics of Early-Diverging Mushroom-Forming Fungi Provides Insights into the Origins of Lignocellulose Decay Capabilities.</title>
        <authorList>
            <person name="Nagy L.G."/>
            <person name="Riley R."/>
            <person name="Tritt A."/>
            <person name="Adam C."/>
            <person name="Daum C."/>
            <person name="Floudas D."/>
            <person name="Sun H."/>
            <person name="Yadav J.S."/>
            <person name="Pangilinan J."/>
            <person name="Larsson K.H."/>
            <person name="Matsuura K."/>
            <person name="Barry K."/>
            <person name="Labutti K."/>
            <person name="Kuo R."/>
            <person name="Ohm R.A."/>
            <person name="Bhattacharya S.S."/>
            <person name="Shirouzu T."/>
            <person name="Yoshinaga Y."/>
            <person name="Martin F.M."/>
            <person name="Grigoriev I.V."/>
            <person name="Hibbett D.S."/>
        </authorList>
    </citation>
    <scope>NUCLEOTIDE SEQUENCE [LARGE SCALE GENOMIC DNA]</scope>
    <source>
        <strain evidence="2 3">CBS 109695</strain>
    </source>
</reference>
<proteinExistence type="predicted"/>
<protein>
    <submittedName>
        <fullName evidence="2">Uncharacterized protein</fullName>
    </submittedName>
</protein>
<dbReference type="AlphaFoldDB" id="A0A166SN67"/>
<evidence type="ECO:0000313" key="2">
    <source>
        <dbReference type="EMBL" id="KZP29641.1"/>
    </source>
</evidence>
<feature type="compositionally biased region" description="Polar residues" evidence="1">
    <location>
        <begin position="1"/>
        <end position="21"/>
    </location>
</feature>
<name>A0A166SN67_9AGAM</name>
<accession>A0A166SN67</accession>
<feature type="region of interest" description="Disordered" evidence="1">
    <location>
        <begin position="1"/>
        <end position="133"/>
    </location>
</feature>